<dbReference type="InterPro" id="IPR027417">
    <property type="entry name" value="P-loop_NTPase"/>
</dbReference>
<dbReference type="Gene3D" id="1.10.10.10">
    <property type="entry name" value="Winged helix-like DNA-binding domain superfamily/Winged helix DNA-binding domain"/>
    <property type="match status" value="1"/>
</dbReference>
<name>A0A7J8Y3A6_GOSAI</name>
<keyword evidence="4" id="KW-0611">Plant defense</keyword>
<evidence type="ECO:0000259" key="10">
    <source>
        <dbReference type="Pfam" id="PF25019"/>
    </source>
</evidence>
<keyword evidence="5" id="KW-0067">ATP-binding</keyword>
<reference evidence="11 12" key="1">
    <citation type="journal article" date="2019" name="Genome Biol. Evol.">
        <title>Insights into the evolution of the New World diploid cottons (Gossypium, subgenus Houzingenia) based on genome sequencing.</title>
        <authorList>
            <person name="Grover C.E."/>
            <person name="Arick M.A. 2nd"/>
            <person name="Thrash A."/>
            <person name="Conover J.L."/>
            <person name="Sanders W.S."/>
            <person name="Peterson D.G."/>
            <person name="Frelichowski J.E."/>
            <person name="Scheffler J.A."/>
            <person name="Scheffler B.E."/>
            <person name="Wendel J.F."/>
        </authorList>
    </citation>
    <scope>NUCLEOTIDE SEQUENCE [LARGE SCALE GENOMIC DNA]</scope>
    <source>
        <strain evidence="11">185</strain>
        <tissue evidence="11">Leaf</tissue>
    </source>
</reference>
<protein>
    <submittedName>
        <fullName evidence="11">Uncharacterized protein</fullName>
    </submittedName>
</protein>
<dbReference type="SUPFAM" id="SSF52540">
    <property type="entry name" value="P-loop containing nucleoside triphosphate hydrolases"/>
    <property type="match status" value="1"/>
</dbReference>
<dbReference type="Pfam" id="PF23559">
    <property type="entry name" value="WHD_DRP"/>
    <property type="match status" value="1"/>
</dbReference>
<feature type="domain" description="Disease resistance protein winged helix" evidence="8">
    <location>
        <begin position="428"/>
        <end position="510"/>
    </location>
</feature>
<feature type="non-terminal residue" evidence="11">
    <location>
        <position position="1246"/>
    </location>
</feature>
<sequence>MAEIVLCPILQVVFEKLASRFLKEIADRCGFKDEIKKLQRTLGAIQTVLQDAEEWQATDKSSKLWLSELREVAFDADDLLEEFGPEAMIQENDNSLTEQVTNIVPSLRPFITYLKKLPELKQIRERLDVLLDERSNFKLKRKDGDKAIKSQQKRETGSFVIESEVIGREEDKEKIVDMLQLTAESRANEVVSVIPIVGLGGLGKTTLTQLVYNDERVMGNFELRMWVSVNDDFHVRKIVNLMVESATRRRCDDPIGMDVLQSKLRDLLFKRRYLLVLDDVWNEDADEWDKLKSLLKLGAEGSKVIVTTRSAKVAAIMGTVSSHHLKGLSHDECWGLFKQRAFANDQEDYANLLPIGKQIVRKCGGVPLAAKALGSLMRFKRDPDEWLSVQENEIWNVCEDENGILPALRLSYSHLPLHLKGCFMYCSIFPKNYVIKKEKLIHLWIAEGLIQSCQYPLRGTQSRKEGTSLENSGSNYFNELMWMFLFEEVKKNSDGDVVECRMHDLIHDLAKSVAGEEFFIFERGCLPKNLARVRYSSVVCHSESCTVPEALYEAKKLRTLIFLFSNGDSGEIPAKLFTHFRNLRVLDLSCSGIKRLQSAVSCLKHLRYLDLSNTFIATLPETIGSLCKLEVLNISGCSDLTGLPRNLASLHMLRHLIINDCERLTCLPDNIGKLFHLQTLPIFIVSNKTDNFKQLARLPLRGELTIKNLEDVKKETRAVILGMKNLHSLELSWGDDHKRLDLNVQNDSNCKLGENVLDCLQPSKNLKRLSIKGYPGIHLPSWIKTPSLPVLTKIVLMNCKRCEHLPALGQLPVLEIIHMRGMGCVKNIGREFYGENKKKLFASLKELSLIDFPDLEFWWGGGEEFPSLVKLIINKCPKLMNMPRFVALRHLELQSCNESILMSAGNITSLSVLIIGGFNGQLILLDNLLRNNVHLLSLTVSSCPNLCCIPQSLGSLVSLTSLTIRWCDGLSSLPQQLQNLTCLQSLEISECHGLSTSPQHIDGLISLKYLSIENCSNLRSLPIGLLHLTSLEHLTIMYCPSLVGLPTEWHNLSMLRSLSILCCPELSFLPESVKHVTTLQNLEIHGCAGLHMLPEWIADLSILRSLAISDCPNLNSLPEGFQSLDTLQRLSIHECPRLEEHCKKNVGKDWPKIAHIPHIYIGSPELGKVNNVASSSSHKYGNPEPAMPLVNGTLPCLSRDDRVHNGHEFSFRVACRIICTAAFGPPYVPFLGFEAFNELRLPICLI</sequence>
<dbReference type="FunFam" id="3.40.50.300:FF:001091">
    <property type="entry name" value="Probable disease resistance protein At1g61300"/>
    <property type="match status" value="1"/>
</dbReference>
<evidence type="ECO:0000259" key="8">
    <source>
        <dbReference type="Pfam" id="PF23559"/>
    </source>
</evidence>
<dbReference type="GO" id="GO:0005524">
    <property type="term" value="F:ATP binding"/>
    <property type="evidence" value="ECO:0007669"/>
    <property type="project" value="UniProtKB-KW"/>
</dbReference>
<dbReference type="GO" id="GO:0051707">
    <property type="term" value="P:response to other organism"/>
    <property type="evidence" value="ECO:0007669"/>
    <property type="project" value="UniProtKB-ARBA"/>
</dbReference>
<dbReference type="AlphaFoldDB" id="A0A7J8Y3A6"/>
<dbReference type="InterPro" id="IPR042197">
    <property type="entry name" value="Apaf_helical"/>
</dbReference>
<dbReference type="Gene3D" id="3.80.10.10">
    <property type="entry name" value="Ribonuclease Inhibitor"/>
    <property type="match status" value="4"/>
</dbReference>
<dbReference type="InterPro" id="IPR055414">
    <property type="entry name" value="LRR_R13L4/SHOC2-like"/>
</dbReference>
<dbReference type="InterPro" id="IPR058922">
    <property type="entry name" value="WHD_DRP"/>
</dbReference>
<proteinExistence type="predicted"/>
<dbReference type="Pfam" id="PF00931">
    <property type="entry name" value="NB-ARC"/>
    <property type="match status" value="1"/>
</dbReference>
<keyword evidence="1" id="KW-0433">Leucine-rich repeat</keyword>
<dbReference type="SUPFAM" id="SSF52047">
    <property type="entry name" value="RNI-like"/>
    <property type="match status" value="1"/>
</dbReference>
<dbReference type="InterPro" id="IPR032675">
    <property type="entry name" value="LRR_dom_sf"/>
</dbReference>
<feature type="domain" description="Disease resistance N-terminal" evidence="7">
    <location>
        <begin position="10"/>
        <end position="91"/>
    </location>
</feature>
<dbReference type="InterPro" id="IPR036388">
    <property type="entry name" value="WH-like_DNA-bd_sf"/>
</dbReference>
<accession>A0A7J8Y3A6</accession>
<dbReference type="Pfam" id="PF25019">
    <property type="entry name" value="LRR_R13L1-DRL21"/>
    <property type="match status" value="1"/>
</dbReference>
<gene>
    <name evidence="11" type="ORF">Goari_003894</name>
</gene>
<evidence type="ECO:0000256" key="4">
    <source>
        <dbReference type="ARBA" id="ARBA00022821"/>
    </source>
</evidence>
<dbReference type="EMBL" id="JABFAA010000010">
    <property type="protein sequence ID" value="MBA0693524.1"/>
    <property type="molecule type" value="Genomic_DNA"/>
</dbReference>
<evidence type="ECO:0000256" key="2">
    <source>
        <dbReference type="ARBA" id="ARBA00022737"/>
    </source>
</evidence>
<dbReference type="GO" id="GO:0043531">
    <property type="term" value="F:ADP binding"/>
    <property type="evidence" value="ECO:0007669"/>
    <property type="project" value="InterPro"/>
</dbReference>
<feature type="domain" description="NB-ARC" evidence="6">
    <location>
        <begin position="169"/>
        <end position="346"/>
    </location>
</feature>
<feature type="domain" description="R13L1/DRL21-like LRR repeat region" evidence="10">
    <location>
        <begin position="1076"/>
        <end position="1135"/>
    </location>
</feature>
<dbReference type="InterPro" id="IPR002182">
    <property type="entry name" value="NB-ARC"/>
</dbReference>
<comment type="caution">
    <text evidence="11">The sequence shown here is derived from an EMBL/GenBank/DDBJ whole genome shotgun (WGS) entry which is preliminary data.</text>
</comment>
<evidence type="ECO:0000259" key="9">
    <source>
        <dbReference type="Pfam" id="PF23598"/>
    </source>
</evidence>
<dbReference type="InterPro" id="IPR041118">
    <property type="entry name" value="Rx_N"/>
</dbReference>
<evidence type="ECO:0000256" key="1">
    <source>
        <dbReference type="ARBA" id="ARBA00022614"/>
    </source>
</evidence>
<dbReference type="Gene3D" id="3.40.50.300">
    <property type="entry name" value="P-loop containing nucleotide triphosphate hydrolases"/>
    <property type="match status" value="1"/>
</dbReference>
<feature type="domain" description="Disease resistance R13L4/SHOC-2-like LRR" evidence="9">
    <location>
        <begin position="576"/>
        <end position="850"/>
    </location>
</feature>
<dbReference type="Pfam" id="PF23598">
    <property type="entry name" value="LRR_14"/>
    <property type="match status" value="1"/>
</dbReference>
<dbReference type="GO" id="GO:0006952">
    <property type="term" value="P:defense response"/>
    <property type="evidence" value="ECO:0007669"/>
    <property type="project" value="UniProtKB-KW"/>
</dbReference>
<dbReference type="PANTHER" id="PTHR36766:SF71">
    <property type="entry name" value="DISEASE RESISTANCE PROTEIN RGA3"/>
    <property type="match status" value="1"/>
</dbReference>
<dbReference type="Gene3D" id="1.10.8.430">
    <property type="entry name" value="Helical domain of apoptotic protease-activating factors"/>
    <property type="match status" value="1"/>
</dbReference>
<dbReference type="Gene3D" id="1.20.5.4130">
    <property type="match status" value="1"/>
</dbReference>
<dbReference type="PRINTS" id="PR00364">
    <property type="entry name" value="DISEASERSIST"/>
</dbReference>
<evidence type="ECO:0000313" key="11">
    <source>
        <dbReference type="EMBL" id="MBA0693524.1"/>
    </source>
</evidence>
<dbReference type="PANTHER" id="PTHR36766">
    <property type="entry name" value="PLANT BROAD-SPECTRUM MILDEW RESISTANCE PROTEIN RPW8"/>
    <property type="match status" value="1"/>
</dbReference>
<evidence type="ECO:0000256" key="5">
    <source>
        <dbReference type="ARBA" id="ARBA00022840"/>
    </source>
</evidence>
<dbReference type="SUPFAM" id="SSF52058">
    <property type="entry name" value="L domain-like"/>
    <property type="match status" value="1"/>
</dbReference>
<evidence type="ECO:0000259" key="7">
    <source>
        <dbReference type="Pfam" id="PF18052"/>
    </source>
</evidence>
<organism evidence="11 12">
    <name type="scientific">Gossypium aridum</name>
    <name type="common">American cotton</name>
    <name type="synonym">Erioxylum aridum</name>
    <dbReference type="NCBI Taxonomy" id="34290"/>
    <lineage>
        <taxon>Eukaryota</taxon>
        <taxon>Viridiplantae</taxon>
        <taxon>Streptophyta</taxon>
        <taxon>Embryophyta</taxon>
        <taxon>Tracheophyta</taxon>
        <taxon>Spermatophyta</taxon>
        <taxon>Magnoliopsida</taxon>
        <taxon>eudicotyledons</taxon>
        <taxon>Gunneridae</taxon>
        <taxon>Pentapetalae</taxon>
        <taxon>rosids</taxon>
        <taxon>malvids</taxon>
        <taxon>Malvales</taxon>
        <taxon>Malvaceae</taxon>
        <taxon>Malvoideae</taxon>
        <taxon>Gossypium</taxon>
    </lineage>
</organism>
<dbReference type="FunFam" id="1.10.10.10:FF:000322">
    <property type="entry name" value="Probable disease resistance protein At1g63360"/>
    <property type="match status" value="1"/>
</dbReference>
<dbReference type="InterPro" id="IPR056789">
    <property type="entry name" value="LRR_R13L1-DRL21"/>
</dbReference>
<evidence type="ECO:0000256" key="3">
    <source>
        <dbReference type="ARBA" id="ARBA00022741"/>
    </source>
</evidence>
<dbReference type="Pfam" id="PF18052">
    <property type="entry name" value="Rx_N"/>
    <property type="match status" value="1"/>
</dbReference>
<evidence type="ECO:0000313" key="12">
    <source>
        <dbReference type="Proteomes" id="UP000593577"/>
    </source>
</evidence>
<evidence type="ECO:0000259" key="6">
    <source>
        <dbReference type="Pfam" id="PF00931"/>
    </source>
</evidence>
<dbReference type="Proteomes" id="UP000593577">
    <property type="component" value="Unassembled WGS sequence"/>
</dbReference>
<keyword evidence="12" id="KW-1185">Reference proteome</keyword>
<keyword evidence="3" id="KW-0547">Nucleotide-binding</keyword>
<keyword evidence="2" id="KW-0677">Repeat</keyword>